<dbReference type="GO" id="GO:0005634">
    <property type="term" value="C:nucleus"/>
    <property type="evidence" value="ECO:0007669"/>
    <property type="project" value="UniProtKB-SubCell"/>
</dbReference>
<feature type="compositionally biased region" description="Acidic residues" evidence="10">
    <location>
        <begin position="263"/>
        <end position="272"/>
    </location>
</feature>
<dbReference type="Gene3D" id="6.10.250.980">
    <property type="match status" value="1"/>
</dbReference>
<dbReference type="SUPFAM" id="SSF47459">
    <property type="entry name" value="HLH, helix-loop-helix DNA-binding domain"/>
    <property type="match status" value="1"/>
</dbReference>
<evidence type="ECO:0000256" key="2">
    <source>
        <dbReference type="ARBA" id="ARBA00022473"/>
    </source>
</evidence>
<feature type="compositionally biased region" description="Low complexity" evidence="10">
    <location>
        <begin position="431"/>
        <end position="447"/>
    </location>
</feature>
<dbReference type="SMART" id="SM00511">
    <property type="entry name" value="ORANGE"/>
    <property type="match status" value="1"/>
</dbReference>
<dbReference type="InterPro" id="IPR011598">
    <property type="entry name" value="bHLH_dom"/>
</dbReference>
<dbReference type="Proteomes" id="UP000466442">
    <property type="component" value="Unassembled WGS sequence"/>
</dbReference>
<dbReference type="SMART" id="SM00353">
    <property type="entry name" value="HLH"/>
    <property type="match status" value="1"/>
</dbReference>
<dbReference type="GO" id="GO:0007219">
    <property type="term" value="P:Notch signaling pathway"/>
    <property type="evidence" value="ECO:0007669"/>
    <property type="project" value="UniProtKB-KW"/>
</dbReference>
<proteinExistence type="inferred from homology"/>
<dbReference type="PROSITE" id="PS50888">
    <property type="entry name" value="BHLH"/>
    <property type="match status" value="1"/>
</dbReference>
<feature type="region of interest" description="Disordered" evidence="10">
    <location>
        <begin position="1"/>
        <end position="50"/>
    </location>
</feature>
<keyword evidence="2" id="KW-0217">Developmental protein</keyword>
<feature type="domain" description="BHLH" evidence="11">
    <location>
        <begin position="293"/>
        <end position="348"/>
    </location>
</feature>
<dbReference type="FunFam" id="4.10.280.10:FF:000012">
    <property type="entry name" value="hairy/enhancer-of-split related with YRPW motif protein 1"/>
    <property type="match status" value="1"/>
</dbReference>
<organism evidence="13 14">
    <name type="scientific">Apolygus lucorum</name>
    <name type="common">Small green plant bug</name>
    <name type="synonym">Lygocoris lucorum</name>
    <dbReference type="NCBI Taxonomy" id="248454"/>
    <lineage>
        <taxon>Eukaryota</taxon>
        <taxon>Metazoa</taxon>
        <taxon>Ecdysozoa</taxon>
        <taxon>Arthropoda</taxon>
        <taxon>Hexapoda</taxon>
        <taxon>Insecta</taxon>
        <taxon>Pterygota</taxon>
        <taxon>Neoptera</taxon>
        <taxon>Paraneoptera</taxon>
        <taxon>Hemiptera</taxon>
        <taxon>Heteroptera</taxon>
        <taxon>Panheteroptera</taxon>
        <taxon>Cimicomorpha</taxon>
        <taxon>Miridae</taxon>
        <taxon>Mirini</taxon>
        <taxon>Apolygus</taxon>
    </lineage>
</organism>
<dbReference type="AlphaFoldDB" id="A0A8S9XV59"/>
<dbReference type="OrthoDB" id="6371181at2759"/>
<reference evidence="13" key="1">
    <citation type="journal article" date="2021" name="Mol. Ecol. Resour.">
        <title>Apolygus lucorum genome provides insights into omnivorousness and mesophyll feeding.</title>
        <authorList>
            <person name="Liu Y."/>
            <person name="Liu H."/>
            <person name="Wang H."/>
            <person name="Huang T."/>
            <person name="Liu B."/>
            <person name="Yang B."/>
            <person name="Yin L."/>
            <person name="Li B."/>
            <person name="Zhang Y."/>
            <person name="Zhang S."/>
            <person name="Jiang F."/>
            <person name="Zhang X."/>
            <person name="Ren Y."/>
            <person name="Wang B."/>
            <person name="Wang S."/>
            <person name="Lu Y."/>
            <person name="Wu K."/>
            <person name="Fan W."/>
            <person name="Wang G."/>
        </authorList>
    </citation>
    <scope>NUCLEOTIDE SEQUENCE</scope>
    <source>
        <strain evidence="13">12Hb</strain>
    </source>
</reference>
<feature type="compositionally biased region" description="Basic and acidic residues" evidence="10">
    <location>
        <begin position="1"/>
        <end position="11"/>
    </location>
</feature>
<evidence type="ECO:0000256" key="1">
    <source>
        <dbReference type="ARBA" id="ARBA00004123"/>
    </source>
</evidence>
<comment type="caution">
    <text evidence="13">The sequence shown here is derived from an EMBL/GenBank/DDBJ whole genome shotgun (WGS) entry which is preliminary data.</text>
</comment>
<evidence type="ECO:0000256" key="10">
    <source>
        <dbReference type="SAM" id="MobiDB-lite"/>
    </source>
</evidence>
<dbReference type="PANTHER" id="PTHR10985">
    <property type="entry name" value="BASIC HELIX-LOOP-HELIX TRANSCRIPTION FACTOR, HES-RELATED"/>
    <property type="match status" value="1"/>
</dbReference>
<comment type="similarity">
    <text evidence="9">Belongs to the HEY family.</text>
</comment>
<name>A0A8S9XV59_APOLU</name>
<keyword evidence="4" id="KW-0914">Notch signaling pathway</keyword>
<dbReference type="GO" id="GO:0003677">
    <property type="term" value="F:DNA binding"/>
    <property type="evidence" value="ECO:0007669"/>
    <property type="project" value="UniProtKB-KW"/>
</dbReference>
<feature type="compositionally biased region" description="Low complexity" evidence="10">
    <location>
        <begin position="457"/>
        <end position="473"/>
    </location>
</feature>
<sequence>MDTRSTRRDRAPVPQDEGDTVDHADIVNQVGERVDENRTDPSVAPEGSNSTEVDVIVERVLEKMQELWQTQQESCMLGVRRMVSEIMQHEWPSPHQEHQRLPAGGLNQPNKLKPGRYDGNTEWESYHRQFELIAEHNGWNNFSKAAALSSVLSGTALEILTEVENPQSYLALTEALKKRFGIRDLAHLLPPAVTISDPVQHLATTTSNLWRVVVPRPGEHQPPPPGPEWGYVPPPWPPAPVPPHHSLHNVVQQPRPVKRPLSESDDCDDAFSEEGSSKEQCSPGDADSCQMLSRKKRRGIIEKRRRDRINTSLLELRRLVPSAFEKQGSAKLEKAEILQMTVDHLKTLHSKGADNMPYDASKIAMDYHSIGFRECAAEVARYLVTVEGLDLQDPLRLRLMSHLQCFAAQRELSSKPPPAHPWPSPYGLHDTSGSSGTASANSSFESSGTGGSSGCDASTPPTLTPLAPATPSSYPHAYHPNHQVPHQPPSYHHQDYSPQKPYRPWGGTELAY</sequence>
<dbReference type="GO" id="GO:0032502">
    <property type="term" value="P:developmental process"/>
    <property type="evidence" value="ECO:0007669"/>
    <property type="project" value="UniProtKB-ARBA"/>
</dbReference>
<keyword evidence="3" id="KW-0678">Repressor</keyword>
<keyword evidence="14" id="KW-1185">Reference proteome</keyword>
<dbReference type="EMBL" id="WIXP02000003">
    <property type="protein sequence ID" value="KAF6212930.1"/>
    <property type="molecule type" value="Genomic_DNA"/>
</dbReference>
<dbReference type="Pfam" id="PF00010">
    <property type="entry name" value="HLH"/>
    <property type="match status" value="1"/>
</dbReference>
<feature type="domain" description="Orange" evidence="12">
    <location>
        <begin position="367"/>
        <end position="403"/>
    </location>
</feature>
<evidence type="ECO:0000256" key="4">
    <source>
        <dbReference type="ARBA" id="ARBA00022976"/>
    </source>
</evidence>
<dbReference type="InterPro" id="IPR036638">
    <property type="entry name" value="HLH_DNA-bd_sf"/>
</dbReference>
<protein>
    <recommendedName>
        <fullName evidence="15">Hairy/enhancer-of-split related with YRPW motif protein</fullName>
    </recommendedName>
</protein>
<dbReference type="SUPFAM" id="SSF158457">
    <property type="entry name" value="Orange domain-like"/>
    <property type="match status" value="1"/>
</dbReference>
<evidence type="ECO:0000256" key="9">
    <source>
        <dbReference type="ARBA" id="ARBA00038262"/>
    </source>
</evidence>
<evidence type="ECO:0000259" key="12">
    <source>
        <dbReference type="PROSITE" id="PS51054"/>
    </source>
</evidence>
<evidence type="ECO:0000256" key="6">
    <source>
        <dbReference type="ARBA" id="ARBA00023125"/>
    </source>
</evidence>
<keyword evidence="8" id="KW-0539">Nucleus</keyword>
<evidence type="ECO:0000259" key="11">
    <source>
        <dbReference type="PROSITE" id="PS50888"/>
    </source>
</evidence>
<keyword evidence="7" id="KW-0804">Transcription</keyword>
<evidence type="ECO:0000256" key="3">
    <source>
        <dbReference type="ARBA" id="ARBA00022491"/>
    </source>
</evidence>
<dbReference type="Gene3D" id="4.10.280.10">
    <property type="entry name" value="Helix-loop-helix DNA-binding domain"/>
    <property type="match status" value="1"/>
</dbReference>
<comment type="subcellular location">
    <subcellularLocation>
        <location evidence="1">Nucleus</location>
    </subcellularLocation>
</comment>
<evidence type="ECO:0000313" key="14">
    <source>
        <dbReference type="Proteomes" id="UP000466442"/>
    </source>
</evidence>
<feature type="region of interest" description="Disordered" evidence="10">
    <location>
        <begin position="253"/>
        <end position="288"/>
    </location>
</feature>
<dbReference type="InterPro" id="IPR050370">
    <property type="entry name" value="HES_HEY"/>
</dbReference>
<evidence type="ECO:0000256" key="8">
    <source>
        <dbReference type="ARBA" id="ARBA00023242"/>
    </source>
</evidence>
<feature type="compositionally biased region" description="Pro residues" evidence="10">
    <location>
        <begin position="415"/>
        <end position="424"/>
    </location>
</feature>
<dbReference type="GO" id="GO:0046983">
    <property type="term" value="F:protein dimerization activity"/>
    <property type="evidence" value="ECO:0007669"/>
    <property type="project" value="InterPro"/>
</dbReference>
<accession>A0A8S9XV59</accession>
<dbReference type="GO" id="GO:0006355">
    <property type="term" value="P:regulation of DNA-templated transcription"/>
    <property type="evidence" value="ECO:0007669"/>
    <property type="project" value="InterPro"/>
</dbReference>
<feature type="region of interest" description="Disordered" evidence="10">
    <location>
        <begin position="412"/>
        <end position="512"/>
    </location>
</feature>
<gene>
    <name evidence="13" type="ORF">GE061_010642</name>
</gene>
<keyword evidence="6" id="KW-0238">DNA-binding</keyword>
<dbReference type="PROSITE" id="PS51054">
    <property type="entry name" value="ORANGE"/>
    <property type="match status" value="1"/>
</dbReference>
<dbReference type="Pfam" id="PF07527">
    <property type="entry name" value="Hairy_orange"/>
    <property type="match status" value="1"/>
</dbReference>
<evidence type="ECO:0000313" key="13">
    <source>
        <dbReference type="EMBL" id="KAF6212930.1"/>
    </source>
</evidence>
<keyword evidence="5" id="KW-0805">Transcription regulation</keyword>
<evidence type="ECO:0008006" key="15">
    <source>
        <dbReference type="Google" id="ProtNLM"/>
    </source>
</evidence>
<evidence type="ECO:0000256" key="5">
    <source>
        <dbReference type="ARBA" id="ARBA00023015"/>
    </source>
</evidence>
<evidence type="ECO:0000256" key="7">
    <source>
        <dbReference type="ARBA" id="ARBA00023163"/>
    </source>
</evidence>
<dbReference type="InterPro" id="IPR003650">
    <property type="entry name" value="Orange_dom"/>
</dbReference>